<evidence type="ECO:0000256" key="4">
    <source>
        <dbReference type="ARBA" id="ARBA00023002"/>
    </source>
</evidence>
<evidence type="ECO:0000256" key="1">
    <source>
        <dbReference type="ARBA" id="ARBA00001954"/>
    </source>
</evidence>
<sequence length="209" mass="23550">MKKQHIQIGDEGFIFKGFANDIAETLVDTIKELTAMSPLRQMTTKRGYQVKAEMTSCGHYGWVSDKQGYRYEVLDPLSQQPWPDLPEIFQSIAASAAGQAGFDHFKPDACLINHYQPGVGMGLHQDKDELDLSHPIVSISLGVPAIFIFGGMHRNSEHNFYLLEHGDVAVWGGKDRLRYHGIKPLKLSHHPLTKQSRYNLTLRKTGYIS</sequence>
<feature type="domain" description="Fe2OG dioxygenase" evidence="6">
    <location>
        <begin position="106"/>
        <end position="206"/>
    </location>
</feature>
<name>A0A0F9IKW0_9ZZZZ</name>
<keyword evidence="2" id="KW-0479">Metal-binding</keyword>
<gene>
    <name evidence="7" type="ORF">LCGC14_1645500</name>
</gene>
<dbReference type="InterPro" id="IPR005123">
    <property type="entry name" value="Oxoglu/Fe-dep_dioxygenase_dom"/>
</dbReference>
<keyword evidence="5" id="KW-0408">Iron</keyword>
<dbReference type="GO" id="GO:0035513">
    <property type="term" value="P:oxidative RNA demethylation"/>
    <property type="evidence" value="ECO:0007669"/>
    <property type="project" value="TreeGrafter"/>
</dbReference>
<evidence type="ECO:0000313" key="7">
    <source>
        <dbReference type="EMBL" id="KKM20434.1"/>
    </source>
</evidence>
<evidence type="ECO:0000256" key="3">
    <source>
        <dbReference type="ARBA" id="ARBA00022964"/>
    </source>
</evidence>
<dbReference type="SUPFAM" id="SSF51197">
    <property type="entry name" value="Clavaminate synthase-like"/>
    <property type="match status" value="1"/>
</dbReference>
<evidence type="ECO:0000259" key="6">
    <source>
        <dbReference type="PROSITE" id="PS51471"/>
    </source>
</evidence>
<proteinExistence type="predicted"/>
<comment type="cofactor">
    <cofactor evidence="1">
        <name>Fe(2+)</name>
        <dbReference type="ChEBI" id="CHEBI:29033"/>
    </cofactor>
</comment>
<evidence type="ECO:0000256" key="5">
    <source>
        <dbReference type="ARBA" id="ARBA00023004"/>
    </source>
</evidence>
<evidence type="ECO:0000256" key="2">
    <source>
        <dbReference type="ARBA" id="ARBA00022723"/>
    </source>
</evidence>
<dbReference type="GO" id="GO:0008198">
    <property type="term" value="F:ferrous iron binding"/>
    <property type="evidence" value="ECO:0007669"/>
    <property type="project" value="TreeGrafter"/>
</dbReference>
<dbReference type="GO" id="GO:0035516">
    <property type="term" value="F:broad specificity oxidative DNA demethylase activity"/>
    <property type="evidence" value="ECO:0007669"/>
    <property type="project" value="TreeGrafter"/>
</dbReference>
<dbReference type="InterPro" id="IPR004574">
    <property type="entry name" value="Alkb"/>
</dbReference>
<keyword evidence="4" id="KW-0560">Oxidoreductase</keyword>
<reference evidence="7" key="1">
    <citation type="journal article" date="2015" name="Nature">
        <title>Complex archaea that bridge the gap between prokaryotes and eukaryotes.</title>
        <authorList>
            <person name="Spang A."/>
            <person name="Saw J.H."/>
            <person name="Jorgensen S.L."/>
            <person name="Zaremba-Niedzwiedzka K."/>
            <person name="Martijn J."/>
            <person name="Lind A.E."/>
            <person name="van Eijk R."/>
            <person name="Schleper C."/>
            <person name="Guy L."/>
            <person name="Ettema T.J."/>
        </authorList>
    </citation>
    <scope>NUCLEOTIDE SEQUENCE</scope>
</reference>
<accession>A0A0F9IKW0</accession>
<dbReference type="PANTHER" id="PTHR16557">
    <property type="entry name" value="ALKYLATED DNA REPAIR PROTEIN ALKB-RELATED"/>
    <property type="match status" value="1"/>
</dbReference>
<dbReference type="GO" id="GO:0035515">
    <property type="term" value="F:oxidative RNA demethylase activity"/>
    <property type="evidence" value="ECO:0007669"/>
    <property type="project" value="TreeGrafter"/>
</dbReference>
<dbReference type="EMBL" id="LAZR01013766">
    <property type="protein sequence ID" value="KKM20434.1"/>
    <property type="molecule type" value="Genomic_DNA"/>
</dbReference>
<dbReference type="PROSITE" id="PS51471">
    <property type="entry name" value="FE2OG_OXY"/>
    <property type="match status" value="1"/>
</dbReference>
<organism evidence="7">
    <name type="scientific">marine sediment metagenome</name>
    <dbReference type="NCBI Taxonomy" id="412755"/>
    <lineage>
        <taxon>unclassified sequences</taxon>
        <taxon>metagenomes</taxon>
        <taxon>ecological metagenomes</taxon>
    </lineage>
</organism>
<keyword evidence="3" id="KW-0223">Dioxygenase</keyword>
<protein>
    <recommendedName>
        <fullName evidence="6">Fe2OG dioxygenase domain-containing protein</fullName>
    </recommendedName>
</protein>
<dbReference type="InterPro" id="IPR027450">
    <property type="entry name" value="AlkB-like"/>
</dbReference>
<dbReference type="Pfam" id="PF13532">
    <property type="entry name" value="2OG-FeII_Oxy_2"/>
    <property type="match status" value="1"/>
</dbReference>
<dbReference type="Gene3D" id="2.60.120.590">
    <property type="entry name" value="Alpha-ketoglutarate-dependent dioxygenase AlkB-like"/>
    <property type="match status" value="1"/>
</dbReference>
<dbReference type="InterPro" id="IPR037151">
    <property type="entry name" value="AlkB-like_sf"/>
</dbReference>
<dbReference type="PANTHER" id="PTHR16557:SF2">
    <property type="entry name" value="NUCLEIC ACID DIOXYGENASE ALKBH1"/>
    <property type="match status" value="1"/>
</dbReference>
<dbReference type="AlphaFoldDB" id="A0A0F9IKW0"/>
<dbReference type="GO" id="GO:0005737">
    <property type="term" value="C:cytoplasm"/>
    <property type="evidence" value="ECO:0007669"/>
    <property type="project" value="TreeGrafter"/>
</dbReference>
<dbReference type="NCBIfam" id="NF011930">
    <property type="entry name" value="PRK15401.1"/>
    <property type="match status" value="1"/>
</dbReference>
<comment type="caution">
    <text evidence="7">The sequence shown here is derived from an EMBL/GenBank/DDBJ whole genome shotgun (WGS) entry which is preliminary data.</text>
</comment>